<name>A0ABN9XPA7_9DINO</name>
<feature type="transmembrane region" description="Helical" evidence="2">
    <location>
        <begin position="109"/>
        <end position="131"/>
    </location>
</feature>
<dbReference type="InterPro" id="IPR026894">
    <property type="entry name" value="DnaJ_X"/>
</dbReference>
<dbReference type="PANTHER" id="PTHR44094:SF8">
    <property type="entry name" value="DNAJ HEAT SHOCK N-TERMINAL DOMAIN-CONTAINING PROTEIN-RELATED"/>
    <property type="match status" value="1"/>
</dbReference>
<dbReference type="InterPro" id="IPR052423">
    <property type="entry name" value="EMIR"/>
</dbReference>
<dbReference type="InterPro" id="IPR036869">
    <property type="entry name" value="J_dom_sf"/>
</dbReference>
<keyword evidence="5" id="KW-1185">Reference proteome</keyword>
<feature type="non-terminal residue" evidence="4">
    <location>
        <position position="1"/>
    </location>
</feature>
<dbReference type="SMART" id="SM00271">
    <property type="entry name" value="DnaJ"/>
    <property type="match status" value="1"/>
</dbReference>
<dbReference type="PROSITE" id="PS50076">
    <property type="entry name" value="DNAJ_2"/>
    <property type="match status" value="1"/>
</dbReference>
<accession>A0ABN9XPA7</accession>
<dbReference type="Gene3D" id="1.10.287.110">
    <property type="entry name" value="DnaJ domain"/>
    <property type="match status" value="1"/>
</dbReference>
<dbReference type="CDD" id="cd06257">
    <property type="entry name" value="DnaJ"/>
    <property type="match status" value="1"/>
</dbReference>
<gene>
    <name evidence="4" type="ORF">PCOR1329_LOCUS78595</name>
</gene>
<evidence type="ECO:0000259" key="3">
    <source>
        <dbReference type="PROSITE" id="PS50076"/>
    </source>
</evidence>
<feature type="compositionally biased region" description="Low complexity" evidence="1">
    <location>
        <begin position="22"/>
        <end position="34"/>
    </location>
</feature>
<dbReference type="PRINTS" id="PR00625">
    <property type="entry name" value="JDOMAIN"/>
</dbReference>
<feature type="region of interest" description="Disordered" evidence="1">
    <location>
        <begin position="1"/>
        <end position="60"/>
    </location>
</feature>
<sequence>PAARCWRRPSPPRGRGARDARACAPPAALPARARAASRGRGGRGDRSGGRPPPGAGLAVRTRPRDALEGLAQGVKLGALALACAPLALAGAAGSGLVELRRRRPLRALLVLGGGCAVGALAAGVGLLLAVVQLGRGLLGTPRAVRARADQQSWDASRGAWVDLDLRALEREVAVPDEPEFEAASSVAETEFYDVLRVATSASTSDIKKAYYREARLCHPDINPGDEGATARFQTLSEAYKVLGDSELRKQYDAGGKSAVDSKGLLSQIDPAVFFSLLFGFDSFEPWVGEIDLAMRMEQLAKSGGRRPGPPRGGRDLLEAWQKQMLDSRGLARRQLRREVGCALHLRTKLDSWTAEGAGAWEARLRSEAAALARGSRRGPELLATLGEAYGAAGARDASAALGVAAAAARAARALRRRCSTAREVASGLRAARRGLRAAARSRRSGAPPPQSAQAAADEALPLMVSLAWRAVVVDVGRTAASAARMVLQDKSVAPQARQHRAVALGRLARVFAAEAAEAGSAPRAGPDEREPGAVQASIREALAGSVSGGDRATTGAADRGSRGQRAPASKNRAF</sequence>
<dbReference type="InterPro" id="IPR001623">
    <property type="entry name" value="DnaJ_domain"/>
</dbReference>
<dbReference type="PANTHER" id="PTHR44094">
    <property type="entry name" value="DNAJ HEAT SHOCK N-TERMINAL DOMAIN-CONTAINING PROTEIN"/>
    <property type="match status" value="1"/>
</dbReference>
<proteinExistence type="predicted"/>
<protein>
    <recommendedName>
        <fullName evidence="3">J domain-containing protein</fullName>
    </recommendedName>
</protein>
<keyword evidence="2" id="KW-1133">Transmembrane helix</keyword>
<dbReference type="Proteomes" id="UP001189429">
    <property type="component" value="Unassembled WGS sequence"/>
</dbReference>
<feature type="domain" description="J" evidence="3">
    <location>
        <begin position="190"/>
        <end position="255"/>
    </location>
</feature>
<organism evidence="4 5">
    <name type="scientific">Prorocentrum cordatum</name>
    <dbReference type="NCBI Taxonomy" id="2364126"/>
    <lineage>
        <taxon>Eukaryota</taxon>
        <taxon>Sar</taxon>
        <taxon>Alveolata</taxon>
        <taxon>Dinophyceae</taxon>
        <taxon>Prorocentrales</taxon>
        <taxon>Prorocentraceae</taxon>
        <taxon>Prorocentrum</taxon>
    </lineage>
</organism>
<feature type="region of interest" description="Disordered" evidence="1">
    <location>
        <begin position="517"/>
        <end position="574"/>
    </location>
</feature>
<keyword evidence="2" id="KW-0472">Membrane</keyword>
<dbReference type="SUPFAM" id="SSF46565">
    <property type="entry name" value="Chaperone J-domain"/>
    <property type="match status" value="1"/>
</dbReference>
<evidence type="ECO:0000256" key="2">
    <source>
        <dbReference type="SAM" id="Phobius"/>
    </source>
</evidence>
<comment type="caution">
    <text evidence="4">The sequence shown here is derived from an EMBL/GenBank/DDBJ whole genome shotgun (WGS) entry which is preliminary data.</text>
</comment>
<keyword evidence="2" id="KW-0812">Transmembrane</keyword>
<evidence type="ECO:0000313" key="5">
    <source>
        <dbReference type="Proteomes" id="UP001189429"/>
    </source>
</evidence>
<reference evidence="4" key="1">
    <citation type="submission" date="2023-10" db="EMBL/GenBank/DDBJ databases">
        <authorList>
            <person name="Chen Y."/>
            <person name="Shah S."/>
            <person name="Dougan E. K."/>
            <person name="Thang M."/>
            <person name="Chan C."/>
        </authorList>
    </citation>
    <scope>NUCLEOTIDE SEQUENCE [LARGE SCALE GENOMIC DNA]</scope>
</reference>
<dbReference type="Pfam" id="PF14308">
    <property type="entry name" value="DnaJ-X"/>
    <property type="match status" value="1"/>
</dbReference>
<evidence type="ECO:0000256" key="1">
    <source>
        <dbReference type="SAM" id="MobiDB-lite"/>
    </source>
</evidence>
<dbReference type="EMBL" id="CAUYUJ010020972">
    <property type="protein sequence ID" value="CAK0901737.1"/>
    <property type="molecule type" value="Genomic_DNA"/>
</dbReference>
<dbReference type="Pfam" id="PF00226">
    <property type="entry name" value="DnaJ"/>
    <property type="match status" value="1"/>
</dbReference>
<evidence type="ECO:0000313" key="4">
    <source>
        <dbReference type="EMBL" id="CAK0901737.1"/>
    </source>
</evidence>